<gene>
    <name evidence="2" type="ORF">FA10DRAFT_265793</name>
</gene>
<evidence type="ECO:0000313" key="2">
    <source>
        <dbReference type="EMBL" id="PWN91979.1"/>
    </source>
</evidence>
<protein>
    <submittedName>
        <fullName evidence="2">Uncharacterized protein</fullName>
    </submittedName>
</protein>
<evidence type="ECO:0000313" key="3">
    <source>
        <dbReference type="Proteomes" id="UP000245768"/>
    </source>
</evidence>
<reference evidence="2 3" key="1">
    <citation type="journal article" date="2018" name="Mol. Biol. Evol.">
        <title>Broad Genomic Sampling Reveals a Smut Pathogenic Ancestry of the Fungal Clade Ustilaginomycotina.</title>
        <authorList>
            <person name="Kijpornyongpan T."/>
            <person name="Mondo S.J."/>
            <person name="Barry K."/>
            <person name="Sandor L."/>
            <person name="Lee J."/>
            <person name="Lipzen A."/>
            <person name="Pangilinan J."/>
            <person name="LaButti K."/>
            <person name="Hainaut M."/>
            <person name="Henrissat B."/>
            <person name="Grigoriev I.V."/>
            <person name="Spatafora J.W."/>
            <person name="Aime M.C."/>
        </authorList>
    </citation>
    <scope>NUCLEOTIDE SEQUENCE [LARGE SCALE GENOMIC DNA]</scope>
    <source>
        <strain evidence="2 3">MCA 4198</strain>
    </source>
</reference>
<name>A0A316YRQ1_9BASI</name>
<feature type="compositionally biased region" description="Basic and acidic residues" evidence="1">
    <location>
        <begin position="16"/>
        <end position="32"/>
    </location>
</feature>
<dbReference type="Proteomes" id="UP000245768">
    <property type="component" value="Unassembled WGS sequence"/>
</dbReference>
<dbReference type="AlphaFoldDB" id="A0A316YRQ1"/>
<feature type="region of interest" description="Disordered" evidence="1">
    <location>
        <begin position="1"/>
        <end position="34"/>
    </location>
</feature>
<feature type="compositionally biased region" description="Basic and acidic residues" evidence="1">
    <location>
        <begin position="116"/>
        <end position="133"/>
    </location>
</feature>
<sequence>MGKSAKFYKKKPKLGKGGEHGGGDGAAERYDKEEEVGAAAKARAMKVRLAEEARQKRAKGPDGVIKRPVEAYDEVEEDEDQDEVEDEEGAGKQSIAKRPRGSGGAAKLRGKAASKKGQDTKEDDYRVPRDRGIDYIGQWELGPGRKKR</sequence>
<evidence type="ECO:0000256" key="1">
    <source>
        <dbReference type="SAM" id="MobiDB-lite"/>
    </source>
</evidence>
<accession>A0A316YRQ1</accession>
<dbReference type="InParanoid" id="A0A316YRQ1"/>
<organism evidence="2 3">
    <name type="scientific">Acaromyces ingoldii</name>
    <dbReference type="NCBI Taxonomy" id="215250"/>
    <lineage>
        <taxon>Eukaryota</taxon>
        <taxon>Fungi</taxon>
        <taxon>Dikarya</taxon>
        <taxon>Basidiomycota</taxon>
        <taxon>Ustilaginomycotina</taxon>
        <taxon>Exobasidiomycetes</taxon>
        <taxon>Exobasidiales</taxon>
        <taxon>Cryptobasidiaceae</taxon>
        <taxon>Acaromyces</taxon>
    </lineage>
</organism>
<proteinExistence type="predicted"/>
<dbReference type="RefSeq" id="XP_025379177.1">
    <property type="nucleotide sequence ID" value="XM_025521213.1"/>
</dbReference>
<dbReference type="EMBL" id="KZ819635">
    <property type="protein sequence ID" value="PWN91979.1"/>
    <property type="molecule type" value="Genomic_DNA"/>
</dbReference>
<feature type="compositionally biased region" description="Basic residues" evidence="1">
    <location>
        <begin position="1"/>
        <end position="14"/>
    </location>
</feature>
<feature type="region of interest" description="Disordered" evidence="1">
    <location>
        <begin position="51"/>
        <end position="148"/>
    </location>
</feature>
<keyword evidence="3" id="KW-1185">Reference proteome</keyword>
<dbReference type="GeneID" id="37043129"/>
<feature type="compositionally biased region" description="Acidic residues" evidence="1">
    <location>
        <begin position="71"/>
        <end position="88"/>
    </location>
</feature>